<dbReference type="EMBL" id="CAJNNW010025934">
    <property type="protein sequence ID" value="CAE8681188.1"/>
    <property type="molecule type" value="Genomic_DNA"/>
</dbReference>
<evidence type="ECO:0000313" key="6">
    <source>
        <dbReference type="Proteomes" id="UP000626109"/>
    </source>
</evidence>
<evidence type="ECO:0000256" key="2">
    <source>
        <dbReference type="ARBA" id="ARBA00022676"/>
    </source>
</evidence>
<keyword evidence="2" id="KW-0328">Glycosyltransferase</keyword>
<keyword evidence="3" id="KW-0808">Transferase</keyword>
<evidence type="ECO:0008006" key="7">
    <source>
        <dbReference type="Google" id="ProtNLM"/>
    </source>
</evidence>
<dbReference type="AlphaFoldDB" id="A0A813JPI5"/>
<reference evidence="5" key="1">
    <citation type="submission" date="2021-02" db="EMBL/GenBank/DDBJ databases">
        <authorList>
            <person name="Dougan E. K."/>
            <person name="Rhodes N."/>
            <person name="Thang M."/>
            <person name="Chan C."/>
        </authorList>
    </citation>
    <scope>NUCLEOTIDE SEQUENCE</scope>
</reference>
<name>A0A813JPI5_POLGL</name>
<gene>
    <name evidence="5" type="ORF">PGLA2088_LOCUS22308</name>
</gene>
<comment type="caution">
    <text evidence="5">The sequence shown here is derived from an EMBL/GenBank/DDBJ whole genome shotgun (WGS) entry which is preliminary data.</text>
</comment>
<dbReference type="PANTHER" id="PTHR43179">
    <property type="entry name" value="RHAMNOSYLTRANSFERASE WBBL"/>
    <property type="match status" value="1"/>
</dbReference>
<protein>
    <recommendedName>
        <fullName evidence="7">Glycosyltransferase 2-like domain-containing protein</fullName>
    </recommendedName>
</protein>
<feature type="signal peptide" evidence="4">
    <location>
        <begin position="1"/>
        <end position="18"/>
    </location>
</feature>
<evidence type="ECO:0000256" key="4">
    <source>
        <dbReference type="SAM" id="SignalP"/>
    </source>
</evidence>
<keyword evidence="4" id="KW-0732">Signal</keyword>
<sequence length="478" mass="53216">MAWMILLLVAAGLGGHVAESFAVQAVLEVQAEFLNCWDEDFSWDRCCILHQDSPRSDIKFTWNPQCDGERTASWNDTLFWLDFDLCCKHRGRQTVESLIRRTSEYIGYFLDRERDESRQRVFQTTRDFASIRTEKARTTRDMARRLSPRLGRVDQVLDAGGPEAVKASASASASALAMPAIPVLGWSVAVDETNLTLRLIRSLDFPILRLVLVLNSDDPRLEPLVAEVQRLRPDLEVVRPGQNLGCAGGWNEVLHAAPEAPWWLIASHDVVFPPGMLERIARQTQAALMRGASGGRPAPGLRHFQVRGQPVSALTLPAFALTRRAVAAVGLFDENFWPAYAEDLDFTQRMRLAGGWRVGAGLLRDQTIQIIHGPEGWAEGQHYSGTEVHMESTASLDTARGTTFSNQLHSADNYHLHYCQKFGFLGRPGNCSDIVYSAIGPFGVPGPWDDWILDPGRRACILLADIQPCGYNVALLEQ</sequence>
<evidence type="ECO:0000256" key="3">
    <source>
        <dbReference type="ARBA" id="ARBA00022679"/>
    </source>
</evidence>
<dbReference type="GO" id="GO:0016757">
    <property type="term" value="F:glycosyltransferase activity"/>
    <property type="evidence" value="ECO:0007669"/>
    <property type="project" value="UniProtKB-KW"/>
</dbReference>
<organism evidence="5 6">
    <name type="scientific">Polarella glacialis</name>
    <name type="common">Dinoflagellate</name>
    <dbReference type="NCBI Taxonomy" id="89957"/>
    <lineage>
        <taxon>Eukaryota</taxon>
        <taxon>Sar</taxon>
        <taxon>Alveolata</taxon>
        <taxon>Dinophyceae</taxon>
        <taxon>Suessiales</taxon>
        <taxon>Suessiaceae</taxon>
        <taxon>Polarella</taxon>
    </lineage>
</organism>
<evidence type="ECO:0000256" key="1">
    <source>
        <dbReference type="ARBA" id="ARBA00006739"/>
    </source>
</evidence>
<evidence type="ECO:0000313" key="5">
    <source>
        <dbReference type="EMBL" id="CAE8681188.1"/>
    </source>
</evidence>
<dbReference type="SUPFAM" id="SSF53448">
    <property type="entry name" value="Nucleotide-diphospho-sugar transferases"/>
    <property type="match status" value="1"/>
</dbReference>
<feature type="chain" id="PRO_5033032287" description="Glycosyltransferase 2-like domain-containing protein" evidence="4">
    <location>
        <begin position="19"/>
        <end position="478"/>
    </location>
</feature>
<accession>A0A813JPI5</accession>
<comment type="similarity">
    <text evidence="1">Belongs to the glycosyltransferase 2 family.</text>
</comment>
<dbReference type="Proteomes" id="UP000626109">
    <property type="component" value="Unassembled WGS sequence"/>
</dbReference>
<proteinExistence type="inferred from homology"/>
<dbReference type="PANTHER" id="PTHR43179:SF12">
    <property type="entry name" value="GALACTOFURANOSYLTRANSFERASE GLFT2"/>
    <property type="match status" value="1"/>
</dbReference>
<dbReference type="Gene3D" id="3.90.550.10">
    <property type="entry name" value="Spore Coat Polysaccharide Biosynthesis Protein SpsA, Chain A"/>
    <property type="match status" value="1"/>
</dbReference>
<dbReference type="InterPro" id="IPR029044">
    <property type="entry name" value="Nucleotide-diphossugar_trans"/>
</dbReference>